<name>A0A413CTF9_9FIRM</name>
<reference evidence="1 2" key="1">
    <citation type="submission" date="2018-08" db="EMBL/GenBank/DDBJ databases">
        <title>A genome reference for cultivated species of the human gut microbiota.</title>
        <authorList>
            <person name="Zou Y."/>
            <person name="Xue W."/>
            <person name="Luo G."/>
        </authorList>
    </citation>
    <scope>NUCLEOTIDE SEQUENCE [LARGE SCALE GENOMIC DNA]</scope>
    <source>
        <strain evidence="1 2">AF10-31</strain>
    </source>
</reference>
<protein>
    <recommendedName>
        <fullName evidence="3">TIGR02221 family CRISPR-associated protein</fullName>
    </recommendedName>
</protein>
<comment type="caution">
    <text evidence="1">The sequence shown here is derived from an EMBL/GenBank/DDBJ whole genome shotgun (WGS) entry which is preliminary data.</text>
</comment>
<organism evidence="1 2">
    <name type="scientific">Holdemanella biformis</name>
    <dbReference type="NCBI Taxonomy" id="1735"/>
    <lineage>
        <taxon>Bacteria</taxon>
        <taxon>Bacillati</taxon>
        <taxon>Bacillota</taxon>
        <taxon>Erysipelotrichia</taxon>
        <taxon>Erysipelotrichales</taxon>
        <taxon>Erysipelotrichaceae</taxon>
        <taxon>Holdemanella</taxon>
    </lineage>
</organism>
<dbReference type="AlphaFoldDB" id="A0A413CTF9"/>
<accession>A0A413CTF9</accession>
<evidence type="ECO:0000313" key="2">
    <source>
        <dbReference type="Proteomes" id="UP000284651"/>
    </source>
</evidence>
<dbReference type="RefSeq" id="WP_118357374.1">
    <property type="nucleotide sequence ID" value="NZ_QSAT01000020.1"/>
</dbReference>
<evidence type="ECO:0008006" key="3">
    <source>
        <dbReference type="Google" id="ProtNLM"/>
    </source>
</evidence>
<proteinExistence type="predicted"/>
<evidence type="ECO:0000313" key="1">
    <source>
        <dbReference type="EMBL" id="RGW74889.1"/>
    </source>
</evidence>
<gene>
    <name evidence="1" type="ORF">DWV56_07225</name>
</gene>
<dbReference type="Proteomes" id="UP000284651">
    <property type="component" value="Unassembled WGS sequence"/>
</dbReference>
<sequence>MNVLLLALSTVSGETLKCFEYQYGEDPCFDGYYQLEPIPKFLNEKLKENHQTLDCIITLNTREVDTVILPRVRCIKEDVEQYSFIDINAKEFFEKMLCNGQKAFQQIPKIISIPIDVDDIIPGIILAMNQLRKLKEKSNDFNLYIDMHGGPRNTQMTFQTILSLLKHESIYPSAIYTIIMNKSKPNTIKDDTKYFDYIDFVSGMNEFLNFGKPISIKSLNNLNDLSLRDFTEKANQVADALTLCDMSVFQKSLEDMSNWLNNREIKQDSLLELFIKNIRMDYGVLLKEDHDVIDEIQWCLTKGYLQQALTLIESKMPEELFKKGIFHYNENFMVEIKKDPNKSKIKVKDAIECAKAMQHREWESDINFIFIKWIKALNIFDKDDNGKQIIFELNKTHQEYLNFSMQSTPNFNNKVFLTISYKKNVLLKVMLKKGIYIDQYLQDMCMRFLILHYTLKQERNIANHAIGERKTNVYDIKEAIAGYIDLARILYRA</sequence>
<dbReference type="EMBL" id="QSAT01000020">
    <property type="protein sequence ID" value="RGW74889.1"/>
    <property type="molecule type" value="Genomic_DNA"/>
</dbReference>